<gene>
    <name evidence="1" type="ORF">F8O05_07095</name>
</gene>
<dbReference type="EMBL" id="WBKB01000003">
    <property type="protein sequence ID" value="KAB1643634.1"/>
    <property type="molecule type" value="Genomic_DNA"/>
</dbReference>
<dbReference type="SUPFAM" id="SSF52540">
    <property type="entry name" value="P-loop containing nucleoside triphosphate hydrolases"/>
    <property type="match status" value="1"/>
</dbReference>
<organism evidence="1 2">
    <name type="scientific">Gulosibacter chungangensis</name>
    <dbReference type="NCBI Taxonomy" id="979746"/>
    <lineage>
        <taxon>Bacteria</taxon>
        <taxon>Bacillati</taxon>
        <taxon>Actinomycetota</taxon>
        <taxon>Actinomycetes</taxon>
        <taxon>Micrococcales</taxon>
        <taxon>Microbacteriaceae</taxon>
        <taxon>Gulosibacter</taxon>
    </lineage>
</organism>
<protein>
    <recommendedName>
        <fullName evidence="3">ABC transporter ATP-binding protein</fullName>
    </recommendedName>
</protein>
<dbReference type="Gene3D" id="3.40.50.300">
    <property type="entry name" value="P-loop containing nucleotide triphosphate hydrolases"/>
    <property type="match status" value="1"/>
</dbReference>
<sequence>MSAPLLSPRSLGGSGTDLQVSGLYRSGIAPLIDASFTAAAGELTVLYSQDTSGQSLLRAAIGIDPVERGDSALQGCRLSRTAQEANSLTPLQAGILTPKPYSLAGQTVDSAIGQWLDQAPELDRQARIRRVGESLGFGGLGTAPVANLPLALQHRVAIGRALAPAPAMIAAENPFAQLPIRERNMLEGLLRVLAADYGLPVVYAAAEASSATRAHHVVQVVGGRVVAQLHGWSEIQRVFSENQQ</sequence>
<dbReference type="RefSeq" id="WP_158052049.1">
    <property type="nucleotide sequence ID" value="NZ_WBKB01000003.1"/>
</dbReference>
<dbReference type="Proteomes" id="UP000433493">
    <property type="component" value="Unassembled WGS sequence"/>
</dbReference>
<dbReference type="InterPro" id="IPR027417">
    <property type="entry name" value="P-loop_NTPase"/>
</dbReference>
<name>A0A7J5BBY5_9MICO</name>
<reference evidence="1 2" key="1">
    <citation type="submission" date="2019-09" db="EMBL/GenBank/DDBJ databases">
        <title>Phylogeny of genus Pseudoclavibacter and closely related genus.</title>
        <authorList>
            <person name="Li Y."/>
        </authorList>
    </citation>
    <scope>NUCLEOTIDE SEQUENCE [LARGE SCALE GENOMIC DNA]</scope>
    <source>
        <strain evidence="1 2">KCTC 13959</strain>
    </source>
</reference>
<evidence type="ECO:0008006" key="3">
    <source>
        <dbReference type="Google" id="ProtNLM"/>
    </source>
</evidence>
<dbReference type="OrthoDB" id="5119423at2"/>
<proteinExistence type="predicted"/>
<evidence type="ECO:0000313" key="2">
    <source>
        <dbReference type="Proteomes" id="UP000433493"/>
    </source>
</evidence>
<dbReference type="AlphaFoldDB" id="A0A7J5BBY5"/>
<accession>A0A7J5BBY5</accession>
<evidence type="ECO:0000313" key="1">
    <source>
        <dbReference type="EMBL" id="KAB1643634.1"/>
    </source>
</evidence>
<comment type="caution">
    <text evidence="1">The sequence shown here is derived from an EMBL/GenBank/DDBJ whole genome shotgun (WGS) entry which is preliminary data.</text>
</comment>
<keyword evidence="2" id="KW-1185">Reference proteome</keyword>